<accession>A0AAP0JWN9</accession>
<dbReference type="PANTHER" id="PTHR35307:SF13">
    <property type="entry name" value="DUF4220 DOMAIN-CONTAINING PROTEIN"/>
    <property type="match status" value="1"/>
</dbReference>
<dbReference type="EMBL" id="JBBNAG010000004">
    <property type="protein sequence ID" value="KAK9141194.1"/>
    <property type="molecule type" value="Genomic_DNA"/>
</dbReference>
<feature type="transmembrane region" description="Helical" evidence="1">
    <location>
        <begin position="110"/>
        <end position="130"/>
    </location>
</feature>
<feature type="transmembrane region" description="Helical" evidence="1">
    <location>
        <begin position="48"/>
        <end position="69"/>
    </location>
</feature>
<keyword evidence="1" id="KW-0812">Transmembrane</keyword>
<reference evidence="2 3" key="1">
    <citation type="submission" date="2024-01" db="EMBL/GenBank/DDBJ databases">
        <title>Genome assemblies of Stephania.</title>
        <authorList>
            <person name="Yang L."/>
        </authorList>
    </citation>
    <scope>NUCLEOTIDE SEQUENCE [LARGE SCALE GENOMIC DNA]</scope>
    <source>
        <strain evidence="2">JXDWG</strain>
        <tissue evidence="2">Leaf</tissue>
    </source>
</reference>
<dbReference type="PANTHER" id="PTHR35307">
    <property type="entry name" value="PROTEIN, PUTATIVE-RELATED"/>
    <property type="match status" value="1"/>
</dbReference>
<keyword evidence="3" id="KW-1185">Reference proteome</keyword>
<keyword evidence="1" id="KW-1133">Transmembrane helix</keyword>
<protein>
    <submittedName>
        <fullName evidence="2">Uncharacterized protein</fullName>
    </submittedName>
</protein>
<sequence>MVTMDTTNYSSPMPAIGLYIAGATLVCLLLMLCDVVNGIRRRKPWIPCHFFVLNSFTLALVSVATKLSVDLTTSMPSAYDQLSKLCGTAFICISIGFFRPSIVNMNESELSANLASLTVIVITVAVNISMQITTVFSACIDQVALSISLKTTACLGGGDERVPKLMKELRNEPVSDLSTGYSLQKSSRDMKMFIAKHSAHPVHSPEKFLGRTGQNYSC</sequence>
<dbReference type="Proteomes" id="UP001419268">
    <property type="component" value="Unassembled WGS sequence"/>
</dbReference>
<organism evidence="2 3">
    <name type="scientific">Stephania cephalantha</name>
    <dbReference type="NCBI Taxonomy" id="152367"/>
    <lineage>
        <taxon>Eukaryota</taxon>
        <taxon>Viridiplantae</taxon>
        <taxon>Streptophyta</taxon>
        <taxon>Embryophyta</taxon>
        <taxon>Tracheophyta</taxon>
        <taxon>Spermatophyta</taxon>
        <taxon>Magnoliopsida</taxon>
        <taxon>Ranunculales</taxon>
        <taxon>Menispermaceae</taxon>
        <taxon>Menispermoideae</taxon>
        <taxon>Cissampelideae</taxon>
        <taxon>Stephania</taxon>
    </lineage>
</organism>
<gene>
    <name evidence="2" type="ORF">Scep_010875</name>
</gene>
<evidence type="ECO:0000313" key="2">
    <source>
        <dbReference type="EMBL" id="KAK9141194.1"/>
    </source>
</evidence>
<name>A0AAP0JWN9_9MAGN</name>
<feature type="transmembrane region" description="Helical" evidence="1">
    <location>
        <begin position="81"/>
        <end position="98"/>
    </location>
</feature>
<comment type="caution">
    <text evidence="2">The sequence shown here is derived from an EMBL/GenBank/DDBJ whole genome shotgun (WGS) entry which is preliminary data.</text>
</comment>
<keyword evidence="1" id="KW-0472">Membrane</keyword>
<evidence type="ECO:0000313" key="3">
    <source>
        <dbReference type="Proteomes" id="UP001419268"/>
    </source>
</evidence>
<evidence type="ECO:0000256" key="1">
    <source>
        <dbReference type="SAM" id="Phobius"/>
    </source>
</evidence>
<feature type="transmembrane region" description="Helical" evidence="1">
    <location>
        <begin position="16"/>
        <end position="36"/>
    </location>
</feature>
<proteinExistence type="predicted"/>
<dbReference type="AlphaFoldDB" id="A0AAP0JWN9"/>